<evidence type="ECO:0000256" key="1">
    <source>
        <dbReference type="SAM" id="SignalP"/>
    </source>
</evidence>
<dbReference type="Proteomes" id="UP000317716">
    <property type="component" value="Unassembled WGS sequence"/>
</dbReference>
<accession>A0A538SYI9</accession>
<dbReference type="EMBL" id="VBOS01000171">
    <property type="protein sequence ID" value="TMQ56456.1"/>
    <property type="molecule type" value="Genomic_DNA"/>
</dbReference>
<feature type="chain" id="PRO_5022016979" evidence="1">
    <location>
        <begin position="21"/>
        <end position="132"/>
    </location>
</feature>
<sequence>MPKTALIAFTLLCATSLSCGGRSPTAPPAPAAESRLEVFVQWQGRGVADRRLEILELGLAQTTDSRGIAVFRLPAGSYTLRAFVNRPGPPVPTNIGVTLRSGETRRVEVPDCVLCMNGCIHTGPLPHGRLIR</sequence>
<proteinExistence type="predicted"/>
<feature type="signal peptide" evidence="1">
    <location>
        <begin position="1"/>
        <end position="20"/>
    </location>
</feature>
<gene>
    <name evidence="2" type="ORF">E6K72_05160</name>
</gene>
<dbReference type="AlphaFoldDB" id="A0A538SYI9"/>
<comment type="caution">
    <text evidence="2">The sequence shown here is derived from an EMBL/GenBank/DDBJ whole genome shotgun (WGS) entry which is preliminary data.</text>
</comment>
<organism evidence="2">
    <name type="scientific">Eiseniibacteriota bacterium</name>
    <dbReference type="NCBI Taxonomy" id="2212470"/>
    <lineage>
        <taxon>Bacteria</taxon>
        <taxon>Candidatus Eiseniibacteriota</taxon>
    </lineage>
</organism>
<protein>
    <submittedName>
        <fullName evidence="2">Carboxypeptidase regulatory-like domain-containing protein</fullName>
    </submittedName>
</protein>
<dbReference type="GO" id="GO:0004180">
    <property type="term" value="F:carboxypeptidase activity"/>
    <property type="evidence" value="ECO:0007669"/>
    <property type="project" value="UniProtKB-KW"/>
</dbReference>
<keyword evidence="2" id="KW-0121">Carboxypeptidase</keyword>
<dbReference type="PROSITE" id="PS51257">
    <property type="entry name" value="PROKAR_LIPOPROTEIN"/>
    <property type="match status" value="1"/>
</dbReference>
<keyword evidence="1" id="KW-0732">Signal</keyword>
<keyword evidence="2" id="KW-0645">Protease</keyword>
<reference evidence="2" key="1">
    <citation type="journal article" date="2019" name="Nat. Microbiol.">
        <title>Mediterranean grassland soil C-N compound turnover is dependent on rainfall and depth, and is mediated by genomically divergent microorganisms.</title>
        <authorList>
            <person name="Diamond S."/>
            <person name="Andeer P.F."/>
            <person name="Li Z."/>
            <person name="Crits-Christoph A."/>
            <person name="Burstein D."/>
            <person name="Anantharaman K."/>
            <person name="Lane K.R."/>
            <person name="Thomas B.C."/>
            <person name="Pan C."/>
            <person name="Northen T.R."/>
            <person name="Banfield J.F."/>
        </authorList>
    </citation>
    <scope>NUCLEOTIDE SEQUENCE [LARGE SCALE GENOMIC DNA]</scope>
    <source>
        <strain evidence="2">WS_2</strain>
    </source>
</reference>
<evidence type="ECO:0000313" key="2">
    <source>
        <dbReference type="EMBL" id="TMQ56456.1"/>
    </source>
</evidence>
<name>A0A538SYI9_UNCEI</name>
<keyword evidence="2" id="KW-0378">Hydrolase</keyword>